<evidence type="ECO:0000256" key="1">
    <source>
        <dbReference type="ARBA" id="ARBA00022603"/>
    </source>
</evidence>
<gene>
    <name evidence="3" type="ORF">XBP1_2070032</name>
</gene>
<organism evidence="3">
    <name type="scientific">Xenorhabdus bovienii str. puntauvense</name>
    <dbReference type="NCBI Taxonomy" id="1398201"/>
    <lineage>
        <taxon>Bacteria</taxon>
        <taxon>Pseudomonadati</taxon>
        <taxon>Pseudomonadota</taxon>
        <taxon>Gammaproteobacteria</taxon>
        <taxon>Enterobacterales</taxon>
        <taxon>Morganellaceae</taxon>
        <taxon>Xenorhabdus</taxon>
    </lineage>
</organism>
<evidence type="ECO:0000256" key="2">
    <source>
        <dbReference type="ARBA" id="ARBA00022679"/>
    </source>
</evidence>
<dbReference type="GO" id="GO:0032259">
    <property type="term" value="P:methylation"/>
    <property type="evidence" value="ECO:0007669"/>
    <property type="project" value="UniProtKB-KW"/>
</dbReference>
<proteinExistence type="predicted"/>
<dbReference type="AlphaFoldDB" id="A0A077N2J1"/>
<reference evidence="3" key="1">
    <citation type="submission" date="2013-07" db="EMBL/GenBank/DDBJ databases">
        <title>Sub-species coevolution in mutualistic symbiosis.</title>
        <authorList>
            <person name="Murfin K."/>
            <person name="Klassen J."/>
            <person name="Lee M."/>
            <person name="Forst S."/>
            <person name="Stock P."/>
            <person name="Goodrich-Blair H."/>
        </authorList>
    </citation>
    <scope>NUCLEOTIDE SEQUENCE [LARGE SCALE GENOMIC DNA]</scope>
    <source>
        <strain evidence="3">Puntauvense</strain>
    </source>
</reference>
<dbReference type="HOGENOM" id="CLU_109851_0_0_6"/>
<name>A0A077N2J1_XENBV</name>
<dbReference type="PANTHER" id="PTHR43648">
    <property type="entry name" value="ELECTRON TRANSFER FLAVOPROTEIN BETA SUBUNIT LYSINE METHYLTRANSFERASE"/>
    <property type="match status" value="1"/>
</dbReference>
<dbReference type="CDD" id="cd02440">
    <property type="entry name" value="AdoMet_MTases"/>
    <property type="match status" value="1"/>
</dbReference>
<evidence type="ECO:0000313" key="3">
    <source>
        <dbReference type="EMBL" id="CDG96376.1"/>
    </source>
</evidence>
<sequence>MNKNCKRYTAWWLEQEKLRTNDETPVKITLAGIKLSVIPQVFLPSPLQTHSTPLLIKNIIDHDFTGKKVLDIGTGSGILAIYSALNGASLVVATDINDNILHHAKSNAYLNKVTDIHFINSNIFESIDGKYDYIFANGPISPESWSEKTLSGHTISSYGETIFSQYRNYLINEGVMFMTFAEFGSTEIFYKTLQKNSVMHREKRETKFGVWWSFHEIKK</sequence>
<dbReference type="Gene3D" id="3.40.50.150">
    <property type="entry name" value="Vaccinia Virus protein VP39"/>
    <property type="match status" value="1"/>
</dbReference>
<dbReference type="Pfam" id="PF06325">
    <property type="entry name" value="PrmA"/>
    <property type="match status" value="1"/>
</dbReference>
<dbReference type="InterPro" id="IPR050078">
    <property type="entry name" value="Ribosomal_L11_MeTrfase_PrmA"/>
</dbReference>
<dbReference type="Proteomes" id="UP000028511">
    <property type="component" value="Unassembled WGS sequence"/>
</dbReference>
<comment type="caution">
    <text evidence="3">The sequence shown here is derived from an EMBL/GenBank/DDBJ whole genome shotgun (WGS) entry which is preliminary data.</text>
</comment>
<dbReference type="GO" id="GO:0008276">
    <property type="term" value="F:protein methyltransferase activity"/>
    <property type="evidence" value="ECO:0007669"/>
    <property type="project" value="TreeGrafter"/>
</dbReference>
<dbReference type="PANTHER" id="PTHR43648:SF1">
    <property type="entry name" value="ELECTRON TRANSFER FLAVOPROTEIN BETA SUBUNIT LYSINE METHYLTRANSFERASE"/>
    <property type="match status" value="1"/>
</dbReference>
<dbReference type="InterPro" id="IPR029063">
    <property type="entry name" value="SAM-dependent_MTases_sf"/>
</dbReference>
<dbReference type="RefSeq" id="WP_051869161.1">
    <property type="nucleotide sequence ID" value="NZ_CAWLWN010000184.1"/>
</dbReference>
<dbReference type="EMBL" id="CBSW010000121">
    <property type="protein sequence ID" value="CDG96376.1"/>
    <property type="molecule type" value="Genomic_DNA"/>
</dbReference>
<keyword evidence="2" id="KW-0808">Transferase</keyword>
<protein>
    <submittedName>
        <fullName evidence="3">Putative Methylase</fullName>
    </submittedName>
</protein>
<keyword evidence="1 3" id="KW-0489">Methyltransferase</keyword>
<accession>A0A077N2J1</accession>
<dbReference type="SUPFAM" id="SSF53335">
    <property type="entry name" value="S-adenosyl-L-methionine-dependent methyltransferases"/>
    <property type="match status" value="1"/>
</dbReference>